<dbReference type="OrthoDB" id="762138at2"/>
<comment type="caution">
    <text evidence="1">The sequence shown here is derived from an EMBL/GenBank/DDBJ whole genome shotgun (WGS) entry which is preliminary data.</text>
</comment>
<reference evidence="1 2" key="1">
    <citation type="submission" date="2019-02" db="EMBL/GenBank/DDBJ databases">
        <title>Bacterial novel species Emticicia sp. 17J42-9 isolated from soil.</title>
        <authorList>
            <person name="Jung H.-Y."/>
        </authorList>
    </citation>
    <scope>NUCLEOTIDE SEQUENCE [LARGE SCALE GENOMIC DNA]</scope>
    <source>
        <strain evidence="1 2">17J42-9</strain>
    </source>
</reference>
<evidence type="ECO:0000313" key="1">
    <source>
        <dbReference type="EMBL" id="RYU93810.1"/>
    </source>
</evidence>
<protein>
    <submittedName>
        <fullName evidence="1">Uncharacterized protein</fullName>
    </submittedName>
</protein>
<sequence>MADLITIGLAKIEVGNKGVNDAMGTTLAVIGNTAEGSCTIETSDPEITEFFVEEKEGPIHTAIKQGQTTISFQLAAPDLAQCEAVFGGEYDEEDDTWTYPVSAVAIEKSVKITPKEGLIFAIPRARISAKFTGQFGRSDTLKVEVTILVLQPANNAPSMTLSLVA</sequence>
<dbReference type="Proteomes" id="UP000293162">
    <property type="component" value="Unassembled WGS sequence"/>
</dbReference>
<dbReference type="AlphaFoldDB" id="A0A4V1ZCT8"/>
<dbReference type="EMBL" id="SEWF01000036">
    <property type="protein sequence ID" value="RYU93810.1"/>
    <property type="molecule type" value="Genomic_DNA"/>
</dbReference>
<accession>A0A4V1ZCT8</accession>
<evidence type="ECO:0000313" key="2">
    <source>
        <dbReference type="Proteomes" id="UP000293162"/>
    </source>
</evidence>
<organism evidence="1 2">
    <name type="scientific">Emticicia agri</name>
    <dbReference type="NCBI Taxonomy" id="2492393"/>
    <lineage>
        <taxon>Bacteria</taxon>
        <taxon>Pseudomonadati</taxon>
        <taxon>Bacteroidota</taxon>
        <taxon>Cytophagia</taxon>
        <taxon>Cytophagales</taxon>
        <taxon>Leadbetterellaceae</taxon>
        <taxon>Emticicia</taxon>
    </lineage>
</organism>
<keyword evidence="2" id="KW-1185">Reference proteome</keyword>
<dbReference type="RefSeq" id="WP_130023029.1">
    <property type="nucleotide sequence ID" value="NZ_SEWF01000036.1"/>
</dbReference>
<name>A0A4V1ZCT8_9BACT</name>
<gene>
    <name evidence="1" type="ORF">EWM59_20020</name>
</gene>
<proteinExistence type="predicted"/>